<dbReference type="AlphaFoldDB" id="A0A3R8LNU2"/>
<comment type="caution">
    <text evidence="11">The sequence shown here is derived from an EMBL/GenBank/DDBJ whole genome shotgun (WGS) entry which is preliminary data.</text>
</comment>
<keyword evidence="5 9" id="KW-0822">Tryptophan biosynthesis</keyword>
<feature type="active site" description="Proton acceptor" evidence="9">
    <location>
        <position position="80"/>
    </location>
</feature>
<gene>
    <name evidence="9" type="primary">trpA</name>
    <name evidence="11" type="ORF">EHV23_03580</name>
</gene>
<dbReference type="GO" id="GO:0005829">
    <property type="term" value="C:cytosol"/>
    <property type="evidence" value="ECO:0007669"/>
    <property type="project" value="TreeGrafter"/>
</dbReference>
<keyword evidence="7 9" id="KW-0456">Lyase</keyword>
<evidence type="ECO:0000256" key="6">
    <source>
        <dbReference type="ARBA" id="ARBA00023141"/>
    </source>
</evidence>
<dbReference type="Proteomes" id="UP000270261">
    <property type="component" value="Unassembled WGS sequence"/>
</dbReference>
<keyword evidence="12" id="KW-1185">Reference proteome</keyword>
<dbReference type="InterPro" id="IPR013785">
    <property type="entry name" value="Aldolase_TIM"/>
</dbReference>
<name>A0A3R8LNU2_9BURK</name>
<dbReference type="FunFam" id="3.20.20.70:FF:000037">
    <property type="entry name" value="Tryptophan synthase alpha chain"/>
    <property type="match status" value="1"/>
</dbReference>
<evidence type="ECO:0000256" key="10">
    <source>
        <dbReference type="RuleBase" id="RU003662"/>
    </source>
</evidence>
<comment type="similarity">
    <text evidence="9 10">Belongs to the TrpA family.</text>
</comment>
<keyword evidence="6 9" id="KW-0057">Aromatic amino acid biosynthesis</keyword>
<dbReference type="GO" id="GO:0004834">
    <property type="term" value="F:tryptophan synthase activity"/>
    <property type="evidence" value="ECO:0007669"/>
    <property type="project" value="UniProtKB-UniRule"/>
</dbReference>
<dbReference type="SUPFAM" id="SSF51366">
    <property type="entry name" value="Ribulose-phoshate binding barrel"/>
    <property type="match status" value="1"/>
</dbReference>
<dbReference type="RefSeq" id="WP_125094747.1">
    <property type="nucleotide sequence ID" value="NZ_RRUE01000001.1"/>
</dbReference>
<keyword evidence="4 9" id="KW-0028">Amino-acid biosynthesis</keyword>
<dbReference type="EMBL" id="RRUE01000001">
    <property type="protein sequence ID" value="RRN45319.1"/>
    <property type="molecule type" value="Genomic_DNA"/>
</dbReference>
<comment type="pathway">
    <text evidence="2 9">Amino-acid biosynthesis; L-tryptophan biosynthesis; L-tryptophan from chorismate: step 5/5.</text>
</comment>
<feature type="active site" description="Proton acceptor" evidence="9">
    <location>
        <position position="69"/>
    </location>
</feature>
<dbReference type="NCBIfam" id="TIGR00262">
    <property type="entry name" value="trpA"/>
    <property type="match status" value="1"/>
</dbReference>
<evidence type="ECO:0000256" key="3">
    <source>
        <dbReference type="ARBA" id="ARBA00011270"/>
    </source>
</evidence>
<evidence type="ECO:0000313" key="11">
    <source>
        <dbReference type="EMBL" id="RRN45319.1"/>
    </source>
</evidence>
<evidence type="ECO:0000256" key="2">
    <source>
        <dbReference type="ARBA" id="ARBA00004733"/>
    </source>
</evidence>
<dbReference type="HAMAP" id="MF_00131">
    <property type="entry name" value="Trp_synth_alpha"/>
    <property type="match status" value="1"/>
</dbReference>
<dbReference type="UniPathway" id="UPA00035">
    <property type="reaction ID" value="UER00044"/>
</dbReference>
<evidence type="ECO:0000256" key="8">
    <source>
        <dbReference type="ARBA" id="ARBA00049047"/>
    </source>
</evidence>
<evidence type="ECO:0000256" key="5">
    <source>
        <dbReference type="ARBA" id="ARBA00022822"/>
    </source>
</evidence>
<organism evidence="11 12">
    <name type="scientific">Lautropia dentalis</name>
    <dbReference type="NCBI Taxonomy" id="2490857"/>
    <lineage>
        <taxon>Bacteria</taxon>
        <taxon>Pseudomonadati</taxon>
        <taxon>Pseudomonadota</taxon>
        <taxon>Betaproteobacteria</taxon>
        <taxon>Burkholderiales</taxon>
        <taxon>Burkholderiaceae</taxon>
        <taxon>Lautropia</taxon>
    </lineage>
</organism>
<comment type="function">
    <text evidence="1 9">The alpha subunit is responsible for the aldol cleavage of indoleglycerol phosphate to indole and glyceraldehyde 3-phosphate.</text>
</comment>
<sequence>MTDTRNNGQHTPEAVAGQNGSPRIAAVLAERAKAGRAALVPYVTAGFPQPDLSLDVLRALVAGGADIIELGVPFSDPAADGPTIQRANDQALAAGMSLAKVLALVTEFRRENAHTPIVLMGYCNPIEAMGLQRFADAAAQAGVDGVLVVDCPPEEAQDYAAALRRHRIDLIYLLAPTSTPARYRLVGEIASGYVYYVSLKGVTGAGHLDTDAVARALPAIREAVRLPVGVGFGIKDAATAARVAAFADAVVIGSRLIEVLETGEPAGAPQRAQAWLAGVRQAIDAVPPRKAASA</sequence>
<dbReference type="InterPro" id="IPR011060">
    <property type="entry name" value="RibuloseP-bd_barrel"/>
</dbReference>
<evidence type="ECO:0000256" key="9">
    <source>
        <dbReference type="HAMAP-Rule" id="MF_00131"/>
    </source>
</evidence>
<comment type="subunit">
    <text evidence="3 9">Tetramer of two alpha and two beta chains.</text>
</comment>
<evidence type="ECO:0000256" key="1">
    <source>
        <dbReference type="ARBA" id="ARBA00003365"/>
    </source>
</evidence>
<dbReference type="Pfam" id="PF00290">
    <property type="entry name" value="Trp_syntA"/>
    <property type="match status" value="1"/>
</dbReference>
<dbReference type="EC" id="4.2.1.20" evidence="9"/>
<accession>A0A3R8LNU2</accession>
<protein>
    <recommendedName>
        <fullName evidence="9">Tryptophan synthase alpha chain</fullName>
        <ecNumber evidence="9">4.2.1.20</ecNumber>
    </recommendedName>
</protein>
<proteinExistence type="inferred from homology"/>
<dbReference type="OrthoDB" id="9804578at2"/>
<evidence type="ECO:0000313" key="12">
    <source>
        <dbReference type="Proteomes" id="UP000270261"/>
    </source>
</evidence>
<comment type="catalytic activity">
    <reaction evidence="8 9">
        <text>(1S,2R)-1-C-(indol-3-yl)glycerol 3-phosphate + L-serine = D-glyceraldehyde 3-phosphate + L-tryptophan + H2O</text>
        <dbReference type="Rhea" id="RHEA:10532"/>
        <dbReference type="ChEBI" id="CHEBI:15377"/>
        <dbReference type="ChEBI" id="CHEBI:33384"/>
        <dbReference type="ChEBI" id="CHEBI:57912"/>
        <dbReference type="ChEBI" id="CHEBI:58866"/>
        <dbReference type="ChEBI" id="CHEBI:59776"/>
        <dbReference type="EC" id="4.2.1.20"/>
    </reaction>
</comment>
<reference evidence="11 12" key="1">
    <citation type="submission" date="2018-11" db="EMBL/GenBank/DDBJ databases">
        <title>Genome sequencing of Lautropia sp. KCOM 2505 (= ChDC F240).</title>
        <authorList>
            <person name="Kook J.-K."/>
            <person name="Park S.-N."/>
            <person name="Lim Y.K."/>
        </authorList>
    </citation>
    <scope>NUCLEOTIDE SEQUENCE [LARGE SCALE GENOMIC DNA]</scope>
    <source>
        <strain evidence="11 12">KCOM 2505</strain>
    </source>
</reference>
<dbReference type="CDD" id="cd04724">
    <property type="entry name" value="Tryptophan_synthase_alpha"/>
    <property type="match status" value="1"/>
</dbReference>
<evidence type="ECO:0000256" key="7">
    <source>
        <dbReference type="ARBA" id="ARBA00023239"/>
    </source>
</evidence>
<dbReference type="InterPro" id="IPR002028">
    <property type="entry name" value="Trp_synthase_suA"/>
</dbReference>
<evidence type="ECO:0000256" key="4">
    <source>
        <dbReference type="ARBA" id="ARBA00022605"/>
    </source>
</evidence>
<dbReference type="Gene3D" id="3.20.20.70">
    <property type="entry name" value="Aldolase class I"/>
    <property type="match status" value="1"/>
</dbReference>
<dbReference type="PANTHER" id="PTHR43406">
    <property type="entry name" value="TRYPTOPHAN SYNTHASE, ALPHA CHAIN"/>
    <property type="match status" value="1"/>
</dbReference>
<dbReference type="PANTHER" id="PTHR43406:SF1">
    <property type="entry name" value="TRYPTOPHAN SYNTHASE ALPHA CHAIN, CHLOROPLASTIC"/>
    <property type="match status" value="1"/>
</dbReference>